<dbReference type="PROSITE" id="PS50111">
    <property type="entry name" value="CHEMOTAXIS_TRANSDUC_2"/>
    <property type="match status" value="1"/>
</dbReference>
<dbReference type="SUPFAM" id="SSF158472">
    <property type="entry name" value="HAMP domain-like"/>
    <property type="match status" value="1"/>
</dbReference>
<dbReference type="PROSITE" id="PS50885">
    <property type="entry name" value="HAMP"/>
    <property type="match status" value="2"/>
</dbReference>
<dbReference type="HOGENOM" id="CLU_000445_107_21_5"/>
<dbReference type="EMBL" id="AP012035">
    <property type="protein sequence ID" value="BAJ79942.1"/>
    <property type="molecule type" value="Genomic_DNA"/>
</dbReference>
<evidence type="ECO:0000256" key="8">
    <source>
        <dbReference type="PROSITE-ProRule" id="PRU00284"/>
    </source>
</evidence>
<feature type="domain" description="Methyl-accepting transducer" evidence="11">
    <location>
        <begin position="392"/>
        <end position="621"/>
    </location>
</feature>
<organism evidence="13 14">
    <name type="scientific">Acidiphilium multivorum (strain DSM 11245 / JCM 8867 / NBRC 100883 / AIU 301)</name>
    <dbReference type="NCBI Taxonomy" id="926570"/>
    <lineage>
        <taxon>Bacteria</taxon>
        <taxon>Pseudomonadati</taxon>
        <taxon>Pseudomonadota</taxon>
        <taxon>Alphaproteobacteria</taxon>
        <taxon>Acetobacterales</taxon>
        <taxon>Acidocellaceae</taxon>
        <taxon>Acidiphilium</taxon>
    </lineage>
</organism>
<dbReference type="GO" id="GO:0006935">
    <property type="term" value="P:chemotaxis"/>
    <property type="evidence" value="ECO:0007669"/>
    <property type="project" value="UniProtKB-KW"/>
</dbReference>
<dbReference type="Proteomes" id="UP000007100">
    <property type="component" value="Chromosome"/>
</dbReference>
<keyword evidence="14" id="KW-1185">Reference proteome</keyword>
<dbReference type="SUPFAM" id="SSF58104">
    <property type="entry name" value="Methyl-accepting chemotaxis protein (MCP) signaling domain"/>
    <property type="match status" value="1"/>
</dbReference>
<dbReference type="InterPro" id="IPR004089">
    <property type="entry name" value="MCPsignal_dom"/>
</dbReference>
<evidence type="ECO:0000256" key="9">
    <source>
        <dbReference type="SAM" id="MobiDB-lite"/>
    </source>
</evidence>
<keyword evidence="2" id="KW-1003">Cell membrane</keyword>
<evidence type="ECO:0000256" key="3">
    <source>
        <dbReference type="ARBA" id="ARBA00022500"/>
    </source>
</evidence>
<dbReference type="FunFam" id="1.10.287.950:FF:000001">
    <property type="entry name" value="Methyl-accepting chemotaxis sensory transducer"/>
    <property type="match status" value="1"/>
</dbReference>
<keyword evidence="6 10" id="KW-0472">Membrane</keyword>
<protein>
    <submittedName>
        <fullName evidence="13">Methyl-accepting chemotaxis protein</fullName>
    </submittedName>
</protein>
<dbReference type="InterPro" id="IPR051310">
    <property type="entry name" value="MCP_chemotaxis"/>
</dbReference>
<keyword evidence="4 10" id="KW-0812">Transmembrane</keyword>
<evidence type="ECO:0000256" key="7">
    <source>
        <dbReference type="ARBA" id="ARBA00029447"/>
    </source>
</evidence>
<feature type="region of interest" description="Disordered" evidence="9">
    <location>
        <begin position="635"/>
        <end position="680"/>
    </location>
</feature>
<keyword evidence="8" id="KW-0807">Transducer</keyword>
<evidence type="ECO:0000256" key="10">
    <source>
        <dbReference type="SAM" id="Phobius"/>
    </source>
</evidence>
<dbReference type="InterPro" id="IPR004090">
    <property type="entry name" value="Chemotax_Me-accpt_rcpt"/>
</dbReference>
<dbReference type="Gene3D" id="1.10.287.950">
    <property type="entry name" value="Methyl-accepting chemotaxis protein"/>
    <property type="match status" value="1"/>
</dbReference>
<dbReference type="InterPro" id="IPR003660">
    <property type="entry name" value="HAMP_dom"/>
</dbReference>
<dbReference type="KEGG" id="amv:ACMV_05950"/>
<comment type="subcellular location">
    <subcellularLocation>
        <location evidence="1">Cell membrane</location>
        <topology evidence="1">Multi-pass membrane protein</topology>
    </subcellularLocation>
</comment>
<evidence type="ECO:0000256" key="5">
    <source>
        <dbReference type="ARBA" id="ARBA00022989"/>
    </source>
</evidence>
<keyword evidence="3" id="KW-0145">Chemotaxis</keyword>
<evidence type="ECO:0000313" key="14">
    <source>
        <dbReference type="Proteomes" id="UP000007100"/>
    </source>
</evidence>
<dbReference type="GO" id="GO:0004888">
    <property type="term" value="F:transmembrane signaling receptor activity"/>
    <property type="evidence" value="ECO:0007669"/>
    <property type="project" value="InterPro"/>
</dbReference>
<dbReference type="Gene3D" id="3.30.450.20">
    <property type="entry name" value="PAS domain"/>
    <property type="match status" value="1"/>
</dbReference>
<dbReference type="Pfam" id="PF00015">
    <property type="entry name" value="MCPsignal"/>
    <property type="match status" value="1"/>
</dbReference>
<sequence>MGDSAPLTAAGSGTRTDTRLVSIRIFFLNLLQANEALVVVGRLFVLKKLSIRYQFAMLGAFGVAITVAAVALNLFDSYQMELHSKEAQARALVASAVTSTETYVHLAAQGVITKQKAQSLALKALGAARFDHGNYFFVYDRHGVALANPKKSVIGKNLENVKDPYGHYVIRPLMQAAASGHPIFHEYYWPKAGSSTPQPKISYMAEVPGWHWMIGSGLYISDLRTNFWNGVLRFAAIFIPVLFAFLLLMIYMQKNIANILKRMTSVMKALSTGDSSVDVPFTDRTDEIGGMASAVEIFKSAGIEKARLENDATAAARQRETERARTEAERAAAAQQLATVVDSLAHGLEELSAGRLTFRLTAAFAAEYEQLRTDFNGAMQRLQDAMRVVATNASAIRSGSGEISSAADDLARRTEQQAATLEETAAALDEITTTVRNTADAAVHARNIVDTAKQDAEHGGSVVSQAVRAMGEIETSSKQIGNIIGVIDEIAFQTNLLALNAGVEAARAGEAGRGFAVVASEVRALAQRSADAAKEIKTLISASNQQVVAGVDLVDETGKALERIVRQIAELNDSVAKIAASAQEQSTGLVQVNTAVSQMDQATQQNAAMVEESTAASHSLVQEAEQLTQLIGRFDLGTSPAPASPGRLPVTPPRPAAKPAPIAAPKRHLEGADAGDWEDF</sequence>
<dbReference type="Pfam" id="PF17200">
    <property type="entry name" value="sCache_2"/>
    <property type="match status" value="1"/>
</dbReference>
<feature type="transmembrane region" description="Helical" evidence="10">
    <location>
        <begin position="231"/>
        <end position="252"/>
    </location>
</feature>
<feature type="transmembrane region" description="Helical" evidence="10">
    <location>
        <begin position="25"/>
        <end position="45"/>
    </location>
</feature>
<evidence type="ECO:0000256" key="2">
    <source>
        <dbReference type="ARBA" id="ARBA00022475"/>
    </source>
</evidence>
<name>F0J3T6_ACIMA</name>
<evidence type="ECO:0000256" key="1">
    <source>
        <dbReference type="ARBA" id="ARBA00004651"/>
    </source>
</evidence>
<comment type="similarity">
    <text evidence="7">Belongs to the methyl-accepting chemotaxis (MCP) protein family.</text>
</comment>
<feature type="domain" description="HAMP" evidence="12">
    <location>
        <begin position="335"/>
        <end position="387"/>
    </location>
</feature>
<dbReference type="Gene3D" id="6.10.340.10">
    <property type="match status" value="1"/>
</dbReference>
<dbReference type="Pfam" id="PF00672">
    <property type="entry name" value="HAMP"/>
    <property type="match status" value="1"/>
</dbReference>
<dbReference type="AlphaFoldDB" id="F0J3T6"/>
<evidence type="ECO:0000259" key="11">
    <source>
        <dbReference type="PROSITE" id="PS50111"/>
    </source>
</evidence>
<dbReference type="InterPro" id="IPR033480">
    <property type="entry name" value="sCache_2"/>
</dbReference>
<dbReference type="PANTHER" id="PTHR43531">
    <property type="entry name" value="PROTEIN ICFG"/>
    <property type="match status" value="1"/>
</dbReference>
<keyword evidence="5 10" id="KW-1133">Transmembrane helix</keyword>
<gene>
    <name evidence="13" type="ordered locus">ACMV_05950</name>
</gene>
<evidence type="ECO:0000313" key="13">
    <source>
        <dbReference type="EMBL" id="BAJ79942.1"/>
    </source>
</evidence>
<feature type="transmembrane region" description="Helical" evidence="10">
    <location>
        <begin position="51"/>
        <end position="75"/>
    </location>
</feature>
<dbReference type="PRINTS" id="PR00260">
    <property type="entry name" value="CHEMTRNSDUCR"/>
</dbReference>
<evidence type="ECO:0000256" key="4">
    <source>
        <dbReference type="ARBA" id="ARBA00022692"/>
    </source>
</evidence>
<evidence type="ECO:0000259" key="12">
    <source>
        <dbReference type="PROSITE" id="PS50885"/>
    </source>
</evidence>
<evidence type="ECO:0000256" key="6">
    <source>
        <dbReference type="ARBA" id="ARBA00023136"/>
    </source>
</evidence>
<dbReference type="CDD" id="cd06225">
    <property type="entry name" value="HAMP"/>
    <property type="match status" value="1"/>
</dbReference>
<dbReference type="GO" id="GO:0007165">
    <property type="term" value="P:signal transduction"/>
    <property type="evidence" value="ECO:0007669"/>
    <property type="project" value="UniProtKB-KW"/>
</dbReference>
<dbReference type="PANTHER" id="PTHR43531:SF11">
    <property type="entry name" value="METHYL-ACCEPTING CHEMOTAXIS PROTEIN 3"/>
    <property type="match status" value="1"/>
</dbReference>
<dbReference type="SMART" id="SM01049">
    <property type="entry name" value="Cache_2"/>
    <property type="match status" value="1"/>
</dbReference>
<proteinExistence type="inferred from homology"/>
<dbReference type="GO" id="GO:0005886">
    <property type="term" value="C:plasma membrane"/>
    <property type="evidence" value="ECO:0007669"/>
    <property type="project" value="UniProtKB-SubCell"/>
</dbReference>
<accession>F0J3T6</accession>
<reference evidence="13 14" key="1">
    <citation type="submission" date="2010-12" db="EMBL/GenBank/DDBJ databases">
        <title>Whole genome sequence of Acidiphilium multivorum AIU301.</title>
        <authorList>
            <person name="Narita-Yamada S."/>
            <person name="Nakamura S."/>
            <person name="Ito N."/>
            <person name="Takarada H."/>
            <person name="Katano Y."/>
            <person name="Nakazawa H."/>
            <person name="Hosoyama A."/>
            <person name="Yamada R."/>
            <person name="Fujita N."/>
        </authorList>
    </citation>
    <scope>NUCLEOTIDE SEQUENCE [LARGE SCALE GENOMIC DNA]</scope>
    <source>
        <strain evidence="14">DSM 11245 / JCM 8867 / AIU301</strain>
    </source>
</reference>
<dbReference type="SMART" id="SM00304">
    <property type="entry name" value="HAMP"/>
    <property type="match status" value="2"/>
</dbReference>
<dbReference type="CDD" id="cd11386">
    <property type="entry name" value="MCP_signal"/>
    <property type="match status" value="1"/>
</dbReference>
<feature type="domain" description="HAMP" evidence="12">
    <location>
        <begin position="254"/>
        <end position="307"/>
    </location>
</feature>
<dbReference type="SMART" id="SM00283">
    <property type="entry name" value="MA"/>
    <property type="match status" value="1"/>
</dbReference>